<sequence>MSRKSSRSSSVTSRSTAIAEDDDELLADNLIAFHRLTLSFVLVQNPVDQKTRMIDFSSKLTCRNNMKCDRSKVAGETGLQVDDEIWAYFSPTQANPQGSYKAIVRGLYGSEAECKAAEKILKSKSSSTKKRKTSSARGRNA</sequence>
<organism evidence="2 3">
    <name type="scientific">Ramazzottius varieornatus</name>
    <name type="common">Water bear</name>
    <name type="synonym">Tardigrade</name>
    <dbReference type="NCBI Taxonomy" id="947166"/>
    <lineage>
        <taxon>Eukaryota</taxon>
        <taxon>Metazoa</taxon>
        <taxon>Ecdysozoa</taxon>
        <taxon>Tardigrada</taxon>
        <taxon>Eutardigrada</taxon>
        <taxon>Parachela</taxon>
        <taxon>Hypsibioidea</taxon>
        <taxon>Ramazzottiidae</taxon>
        <taxon>Ramazzottius</taxon>
    </lineage>
</organism>
<gene>
    <name evidence="2" type="primary">RvY_02506-1</name>
    <name evidence="2" type="synonym">RvY_02506.1</name>
    <name evidence="2" type="ORF">RvY_02506</name>
</gene>
<dbReference type="Proteomes" id="UP000186922">
    <property type="component" value="Unassembled WGS sequence"/>
</dbReference>
<evidence type="ECO:0000313" key="2">
    <source>
        <dbReference type="EMBL" id="GAU90027.1"/>
    </source>
</evidence>
<dbReference type="AlphaFoldDB" id="A0A1D1US07"/>
<comment type="caution">
    <text evidence="2">The sequence shown here is derived from an EMBL/GenBank/DDBJ whole genome shotgun (WGS) entry which is preliminary data.</text>
</comment>
<protein>
    <submittedName>
        <fullName evidence="2">Uncharacterized protein</fullName>
    </submittedName>
</protein>
<reference evidence="2 3" key="1">
    <citation type="journal article" date="2016" name="Nat. Commun.">
        <title>Extremotolerant tardigrade genome and improved radiotolerance of human cultured cells by tardigrade-unique protein.</title>
        <authorList>
            <person name="Hashimoto T."/>
            <person name="Horikawa D.D."/>
            <person name="Saito Y."/>
            <person name="Kuwahara H."/>
            <person name="Kozuka-Hata H."/>
            <person name="Shin-I T."/>
            <person name="Minakuchi Y."/>
            <person name="Ohishi K."/>
            <person name="Motoyama A."/>
            <person name="Aizu T."/>
            <person name="Enomoto A."/>
            <person name="Kondo K."/>
            <person name="Tanaka S."/>
            <person name="Hara Y."/>
            <person name="Koshikawa S."/>
            <person name="Sagara H."/>
            <person name="Miura T."/>
            <person name="Yokobori S."/>
            <person name="Miyagawa K."/>
            <person name="Suzuki Y."/>
            <person name="Kubo T."/>
            <person name="Oyama M."/>
            <person name="Kohara Y."/>
            <person name="Fujiyama A."/>
            <person name="Arakawa K."/>
            <person name="Katayama T."/>
            <person name="Toyoda A."/>
            <person name="Kunieda T."/>
        </authorList>
    </citation>
    <scope>NUCLEOTIDE SEQUENCE [LARGE SCALE GENOMIC DNA]</scope>
    <source>
        <strain evidence="2 3">YOKOZUNA-1</strain>
    </source>
</reference>
<accession>A0A1D1US07</accession>
<keyword evidence="3" id="KW-1185">Reference proteome</keyword>
<dbReference type="EMBL" id="BDGG01000001">
    <property type="protein sequence ID" value="GAU90027.1"/>
    <property type="molecule type" value="Genomic_DNA"/>
</dbReference>
<proteinExistence type="predicted"/>
<feature type="region of interest" description="Disordered" evidence="1">
    <location>
        <begin position="121"/>
        <end position="141"/>
    </location>
</feature>
<feature type="compositionally biased region" description="Basic residues" evidence="1">
    <location>
        <begin position="127"/>
        <end position="141"/>
    </location>
</feature>
<evidence type="ECO:0000256" key="1">
    <source>
        <dbReference type="SAM" id="MobiDB-lite"/>
    </source>
</evidence>
<name>A0A1D1US07_RAMVA</name>
<evidence type="ECO:0000313" key="3">
    <source>
        <dbReference type="Proteomes" id="UP000186922"/>
    </source>
</evidence>